<gene>
    <name evidence="2" type="ORF">GCM10009811_33470</name>
</gene>
<reference evidence="3" key="1">
    <citation type="journal article" date="2019" name="Int. J. Syst. Evol. Microbiol.">
        <title>The Global Catalogue of Microorganisms (GCM) 10K type strain sequencing project: providing services to taxonomists for standard genome sequencing and annotation.</title>
        <authorList>
            <consortium name="The Broad Institute Genomics Platform"/>
            <consortium name="The Broad Institute Genome Sequencing Center for Infectious Disease"/>
            <person name="Wu L."/>
            <person name="Ma J."/>
        </authorList>
    </citation>
    <scope>NUCLEOTIDE SEQUENCE [LARGE SCALE GENOMIC DNA]</scope>
    <source>
        <strain evidence="3">JCM 15592</strain>
    </source>
</reference>
<name>A0ABP4YEC7_9MICO</name>
<dbReference type="EMBL" id="BAAAPO010000053">
    <property type="protein sequence ID" value="GAA1807230.1"/>
    <property type="molecule type" value="Genomic_DNA"/>
</dbReference>
<organism evidence="2 3">
    <name type="scientific">Nostocoides veronense</name>
    <dbReference type="NCBI Taxonomy" id="330836"/>
    <lineage>
        <taxon>Bacteria</taxon>
        <taxon>Bacillati</taxon>
        <taxon>Actinomycetota</taxon>
        <taxon>Actinomycetes</taxon>
        <taxon>Micrococcales</taxon>
        <taxon>Intrasporangiaceae</taxon>
        <taxon>Nostocoides</taxon>
    </lineage>
</organism>
<evidence type="ECO:0000256" key="1">
    <source>
        <dbReference type="SAM" id="MobiDB-lite"/>
    </source>
</evidence>
<accession>A0ABP4YEC7</accession>
<feature type="compositionally biased region" description="Basic and acidic residues" evidence="1">
    <location>
        <begin position="47"/>
        <end position="58"/>
    </location>
</feature>
<feature type="region of interest" description="Disordered" evidence="1">
    <location>
        <begin position="30"/>
        <end position="58"/>
    </location>
</feature>
<dbReference type="Proteomes" id="UP001499938">
    <property type="component" value="Unassembled WGS sequence"/>
</dbReference>
<protein>
    <submittedName>
        <fullName evidence="2">Uncharacterized protein</fullName>
    </submittedName>
</protein>
<proteinExistence type="predicted"/>
<evidence type="ECO:0000313" key="3">
    <source>
        <dbReference type="Proteomes" id="UP001499938"/>
    </source>
</evidence>
<keyword evidence="3" id="KW-1185">Reference proteome</keyword>
<comment type="caution">
    <text evidence="2">The sequence shown here is derived from an EMBL/GenBank/DDBJ whole genome shotgun (WGS) entry which is preliminary data.</text>
</comment>
<sequence length="58" mass="6087">MGAVVVVMPPSEAAATTLLKAQRGLYAPQRRSLRTGAVQLRTGSAPTHRESARGRGCP</sequence>
<evidence type="ECO:0000313" key="2">
    <source>
        <dbReference type="EMBL" id="GAA1807230.1"/>
    </source>
</evidence>